<accession>A0AAN7T520</accession>
<gene>
    <name evidence="4" type="primary">SEM1</name>
    <name evidence="4" type="ORF">LTR05_000297</name>
</gene>
<feature type="compositionally biased region" description="Basic and acidic residues" evidence="3">
    <location>
        <begin position="78"/>
        <end position="95"/>
    </location>
</feature>
<sequence>MASGGSSVPTEKLQDKKANEPDPAAASKPVEKAPALLEDDDEFEDFPVDDWEQEDAAMPSGTTHLWEESWDDDDENDDFSKALREELKKTSEGNK</sequence>
<evidence type="ECO:0000256" key="3">
    <source>
        <dbReference type="SAM" id="MobiDB-lite"/>
    </source>
</evidence>
<dbReference type="GO" id="GO:0043248">
    <property type="term" value="P:proteasome assembly"/>
    <property type="evidence" value="ECO:0007669"/>
    <property type="project" value="UniProtKB-UniRule"/>
</dbReference>
<dbReference type="GO" id="GO:0005634">
    <property type="term" value="C:nucleus"/>
    <property type="evidence" value="ECO:0007669"/>
    <property type="project" value="UniProtKB-SubCell"/>
</dbReference>
<dbReference type="Pfam" id="PF05160">
    <property type="entry name" value="DSS1_SEM1"/>
    <property type="match status" value="1"/>
</dbReference>
<dbReference type="CDD" id="cd13768">
    <property type="entry name" value="DSS1_Sem1"/>
    <property type="match status" value="1"/>
</dbReference>
<dbReference type="GO" id="GO:0008541">
    <property type="term" value="C:proteasome regulatory particle, lid subcomplex"/>
    <property type="evidence" value="ECO:0007669"/>
    <property type="project" value="UniProtKB-UniRule"/>
</dbReference>
<dbReference type="SMART" id="SM01385">
    <property type="entry name" value="DSS1_SEM1"/>
    <property type="match status" value="1"/>
</dbReference>
<dbReference type="AlphaFoldDB" id="A0AAN7T520"/>
<comment type="caution">
    <text evidence="4">The sequence shown here is derived from an EMBL/GenBank/DDBJ whole genome shotgun (WGS) entry which is preliminary data.</text>
</comment>
<dbReference type="PANTHER" id="PTHR16771:SF0">
    <property type="entry name" value="26S PROTEASOME COMPLEX SUBUNIT SEM1"/>
    <property type="match status" value="1"/>
</dbReference>
<keyword evidence="5" id="KW-1185">Reference proteome</keyword>
<evidence type="ECO:0000313" key="4">
    <source>
        <dbReference type="EMBL" id="KAK5090128.1"/>
    </source>
</evidence>
<comment type="similarity">
    <text evidence="1 2">Belongs to the DSS1/SEM1 family.</text>
</comment>
<dbReference type="InterPro" id="IPR007834">
    <property type="entry name" value="DSS1_SEM1"/>
</dbReference>
<keyword evidence="2" id="KW-0539">Nucleus</keyword>
<proteinExistence type="inferred from homology"/>
<dbReference type="RefSeq" id="XP_064753704.1">
    <property type="nucleotide sequence ID" value="XM_064900392.1"/>
</dbReference>
<keyword evidence="2 4" id="KW-0647">Proteasome</keyword>
<protein>
    <recommendedName>
        <fullName evidence="2">26S proteasome complex subunit SEM1</fullName>
    </recommendedName>
</protein>
<feature type="compositionally biased region" description="Acidic residues" evidence="3">
    <location>
        <begin position="68"/>
        <end position="77"/>
    </location>
</feature>
<reference evidence="4 5" key="1">
    <citation type="submission" date="2023-08" db="EMBL/GenBank/DDBJ databases">
        <title>Black Yeasts Isolated from many extreme environments.</title>
        <authorList>
            <person name="Coleine C."/>
            <person name="Stajich J.E."/>
            <person name="Selbmann L."/>
        </authorList>
    </citation>
    <scope>NUCLEOTIDE SEQUENCE [LARGE SCALE GENOMIC DNA]</scope>
    <source>
        <strain evidence="4 5">CCFEE 5910</strain>
    </source>
</reference>
<evidence type="ECO:0000313" key="5">
    <source>
        <dbReference type="Proteomes" id="UP001309876"/>
    </source>
</evidence>
<comment type="subcellular location">
    <subcellularLocation>
        <location evidence="2">Nucleus</location>
    </subcellularLocation>
</comment>
<feature type="compositionally biased region" description="Acidic residues" evidence="3">
    <location>
        <begin position="37"/>
        <end position="55"/>
    </location>
</feature>
<comment type="function">
    <text evidence="2">Component of the 26S proteasome, a multiprotein complex involved in the ATP-dependent degradation of ubiquitinated proteins.</text>
</comment>
<dbReference type="GO" id="GO:0000724">
    <property type="term" value="P:double-strand break repair via homologous recombination"/>
    <property type="evidence" value="ECO:0007669"/>
    <property type="project" value="TreeGrafter"/>
</dbReference>
<dbReference type="EMBL" id="JAVRRJ010000001">
    <property type="protein sequence ID" value="KAK5090128.1"/>
    <property type="molecule type" value="Genomic_DNA"/>
</dbReference>
<organism evidence="4 5">
    <name type="scientific">Lithohypha guttulata</name>
    <dbReference type="NCBI Taxonomy" id="1690604"/>
    <lineage>
        <taxon>Eukaryota</taxon>
        <taxon>Fungi</taxon>
        <taxon>Dikarya</taxon>
        <taxon>Ascomycota</taxon>
        <taxon>Pezizomycotina</taxon>
        <taxon>Eurotiomycetes</taxon>
        <taxon>Chaetothyriomycetidae</taxon>
        <taxon>Chaetothyriales</taxon>
        <taxon>Trichomeriaceae</taxon>
        <taxon>Lithohypha</taxon>
    </lineage>
</organism>
<name>A0AAN7T520_9EURO</name>
<evidence type="ECO:0000256" key="1">
    <source>
        <dbReference type="ARBA" id="ARBA00034491"/>
    </source>
</evidence>
<feature type="region of interest" description="Disordered" evidence="3">
    <location>
        <begin position="1"/>
        <end position="95"/>
    </location>
</feature>
<dbReference type="Proteomes" id="UP001309876">
    <property type="component" value="Unassembled WGS sequence"/>
</dbReference>
<dbReference type="GeneID" id="90025728"/>
<dbReference type="PANTHER" id="PTHR16771">
    <property type="entry name" value="26 PROTEASOME COMPLEX SUBUNIT DSS1"/>
    <property type="match status" value="1"/>
</dbReference>
<evidence type="ECO:0000256" key="2">
    <source>
        <dbReference type="RuleBase" id="RU369057"/>
    </source>
</evidence>
<dbReference type="GO" id="GO:0006406">
    <property type="term" value="P:mRNA export from nucleus"/>
    <property type="evidence" value="ECO:0007669"/>
    <property type="project" value="UniProtKB-UniRule"/>
</dbReference>